<evidence type="ECO:0000313" key="2">
    <source>
        <dbReference type="EMBL" id="MBB1246934.1"/>
    </source>
</evidence>
<organism evidence="2 3">
    <name type="scientific">Streptomyces durbertensis</name>
    <dbReference type="NCBI Taxonomy" id="2448886"/>
    <lineage>
        <taxon>Bacteria</taxon>
        <taxon>Bacillati</taxon>
        <taxon>Actinomycetota</taxon>
        <taxon>Actinomycetes</taxon>
        <taxon>Kitasatosporales</taxon>
        <taxon>Streptomycetaceae</taxon>
        <taxon>Streptomyces</taxon>
    </lineage>
</organism>
<dbReference type="EMBL" id="WMLF01000674">
    <property type="protein sequence ID" value="MBB1246934.1"/>
    <property type="molecule type" value="Genomic_DNA"/>
</dbReference>
<name>A0ABR6ENL7_9ACTN</name>
<dbReference type="InterPro" id="IPR001544">
    <property type="entry name" value="Aminotrans_IV"/>
</dbReference>
<evidence type="ECO:0000256" key="1">
    <source>
        <dbReference type="ARBA" id="ARBA00009320"/>
    </source>
</evidence>
<dbReference type="SUPFAM" id="SSF56752">
    <property type="entry name" value="D-aminoacid aminotransferase-like PLP-dependent enzymes"/>
    <property type="match status" value="1"/>
</dbReference>
<feature type="non-terminal residue" evidence="2">
    <location>
        <position position="1"/>
    </location>
</feature>
<dbReference type="InterPro" id="IPR050571">
    <property type="entry name" value="Class-IV_PLP-Dep_Aminotrnsfr"/>
</dbReference>
<accession>A0ABR6ENL7</accession>
<sequence length="145" mass="15967">TPLRVATTPYERDLPHVKHVGLLGAVHHLRAARRAGHDDALFVDRTGAVSEGPTWNIGFVRDDRVHWPDAHALPGVTMRLLADEFGHTTARVTPADLTDVDAAFATNAVTGVRPLSRIDHTPLATDHPLLDRLTRHHDRLPDEAL</sequence>
<gene>
    <name evidence="2" type="ORF">GL263_25800</name>
</gene>
<comment type="caution">
    <text evidence="2">The sequence shown here is derived from an EMBL/GenBank/DDBJ whole genome shotgun (WGS) entry which is preliminary data.</text>
</comment>
<keyword evidence="2" id="KW-0808">Transferase</keyword>
<dbReference type="GO" id="GO:0008483">
    <property type="term" value="F:transaminase activity"/>
    <property type="evidence" value="ECO:0007669"/>
    <property type="project" value="UniProtKB-KW"/>
</dbReference>
<proteinExistence type="inferred from homology"/>
<dbReference type="RefSeq" id="WP_182858151.1">
    <property type="nucleotide sequence ID" value="NZ_WMLF01000674.1"/>
</dbReference>
<keyword evidence="3" id="KW-1185">Reference proteome</keyword>
<dbReference type="Gene3D" id="3.20.10.10">
    <property type="entry name" value="D-amino Acid Aminotransferase, subunit A, domain 2"/>
    <property type="match status" value="1"/>
</dbReference>
<comment type="similarity">
    <text evidence="1">Belongs to the class-IV pyridoxal-phosphate-dependent aminotransferase family.</text>
</comment>
<keyword evidence="2" id="KW-0032">Aminotransferase</keyword>
<dbReference type="PANTHER" id="PTHR42743:SF11">
    <property type="entry name" value="AMINODEOXYCHORISMATE LYASE"/>
    <property type="match status" value="1"/>
</dbReference>
<reference evidence="3" key="1">
    <citation type="journal article" date="2020" name="Syst. Appl. Microbiol.">
        <title>Streptomyces alkaliterrae sp. nov., isolated from an alkaline soil, and emended descriptions of Streptomyces alkaliphilus, Streptomyces calidiresistens and Streptomyces durbertensis.</title>
        <authorList>
            <person name="Swiecimska M."/>
            <person name="Golinska P."/>
            <person name="Nouioui I."/>
            <person name="Wypij M."/>
            <person name="Rai M."/>
            <person name="Sangal V."/>
            <person name="Goodfellow M."/>
        </authorList>
    </citation>
    <scope>NUCLEOTIDE SEQUENCE [LARGE SCALE GENOMIC DNA]</scope>
    <source>
        <strain evidence="3">DSM 104538</strain>
    </source>
</reference>
<dbReference type="InterPro" id="IPR043132">
    <property type="entry name" value="BCAT-like_C"/>
</dbReference>
<protein>
    <submittedName>
        <fullName evidence="2">Aminotransferase class IV</fullName>
    </submittedName>
</protein>
<evidence type="ECO:0000313" key="3">
    <source>
        <dbReference type="Proteomes" id="UP000766698"/>
    </source>
</evidence>
<dbReference type="Proteomes" id="UP000766698">
    <property type="component" value="Unassembled WGS sequence"/>
</dbReference>
<dbReference type="PANTHER" id="PTHR42743">
    <property type="entry name" value="AMINO-ACID AMINOTRANSFERASE"/>
    <property type="match status" value="1"/>
</dbReference>
<dbReference type="InterPro" id="IPR036038">
    <property type="entry name" value="Aminotransferase-like"/>
</dbReference>
<dbReference type="Pfam" id="PF01063">
    <property type="entry name" value="Aminotran_4"/>
    <property type="match status" value="1"/>
</dbReference>